<comment type="caution">
    <text evidence="1">The sequence shown here is derived from an EMBL/GenBank/DDBJ whole genome shotgun (WGS) entry which is preliminary data.</text>
</comment>
<accession>A0A9D4VDP2</accession>
<evidence type="ECO:0000313" key="2">
    <source>
        <dbReference type="Proteomes" id="UP000886520"/>
    </source>
</evidence>
<evidence type="ECO:0000313" key="1">
    <source>
        <dbReference type="EMBL" id="KAI5083751.1"/>
    </source>
</evidence>
<gene>
    <name evidence="1" type="ORF">GOP47_0003494</name>
</gene>
<dbReference type="Proteomes" id="UP000886520">
    <property type="component" value="Chromosome 3"/>
</dbReference>
<proteinExistence type="predicted"/>
<name>A0A9D4VDP2_ADICA</name>
<keyword evidence="2" id="KW-1185">Reference proteome</keyword>
<dbReference type="EMBL" id="JABFUD020000002">
    <property type="protein sequence ID" value="KAI5083751.1"/>
    <property type="molecule type" value="Genomic_DNA"/>
</dbReference>
<dbReference type="AlphaFoldDB" id="A0A9D4VDP2"/>
<protein>
    <submittedName>
        <fullName evidence="1">Uncharacterized protein</fullName>
    </submittedName>
</protein>
<organism evidence="1 2">
    <name type="scientific">Adiantum capillus-veneris</name>
    <name type="common">Maidenhair fern</name>
    <dbReference type="NCBI Taxonomy" id="13818"/>
    <lineage>
        <taxon>Eukaryota</taxon>
        <taxon>Viridiplantae</taxon>
        <taxon>Streptophyta</taxon>
        <taxon>Embryophyta</taxon>
        <taxon>Tracheophyta</taxon>
        <taxon>Polypodiopsida</taxon>
        <taxon>Polypodiidae</taxon>
        <taxon>Polypodiales</taxon>
        <taxon>Pteridineae</taxon>
        <taxon>Pteridaceae</taxon>
        <taxon>Vittarioideae</taxon>
        <taxon>Adiantum</taxon>
    </lineage>
</organism>
<reference evidence="1" key="1">
    <citation type="submission" date="2021-01" db="EMBL/GenBank/DDBJ databases">
        <title>Adiantum capillus-veneris genome.</title>
        <authorList>
            <person name="Fang Y."/>
            <person name="Liao Q."/>
        </authorList>
    </citation>
    <scope>NUCLEOTIDE SEQUENCE</scope>
    <source>
        <strain evidence="1">H3</strain>
        <tissue evidence="1">Leaf</tissue>
    </source>
</reference>
<sequence length="116" mass="13238">MLHFGSLLCFPSSDYKPSFLLQRRHFCATFGGHTGFPSVKRTSPPDQDTLKCSTKKCVTRLIFDGISLCKNTVGFLFKNGISVCNILQSHWLSFMFKKIHLYTKPFFRALPNLITN</sequence>